<organism evidence="1 2">
    <name type="scientific">Citrus sinensis</name>
    <name type="common">Sweet orange</name>
    <name type="synonym">Citrus aurantium var. sinensis</name>
    <dbReference type="NCBI Taxonomy" id="2711"/>
    <lineage>
        <taxon>Eukaryota</taxon>
        <taxon>Viridiplantae</taxon>
        <taxon>Streptophyta</taxon>
        <taxon>Embryophyta</taxon>
        <taxon>Tracheophyta</taxon>
        <taxon>Spermatophyta</taxon>
        <taxon>Magnoliopsida</taxon>
        <taxon>eudicotyledons</taxon>
        <taxon>Gunneridae</taxon>
        <taxon>Pentapetalae</taxon>
        <taxon>rosids</taxon>
        <taxon>malvids</taxon>
        <taxon>Sapindales</taxon>
        <taxon>Rutaceae</taxon>
        <taxon>Aurantioideae</taxon>
        <taxon>Citrus</taxon>
    </lineage>
</organism>
<protein>
    <submittedName>
        <fullName evidence="1">Uncharacterized protein</fullName>
    </submittedName>
</protein>
<proteinExistence type="predicted"/>
<comment type="caution">
    <text evidence="1">The sequence shown here is derived from an EMBL/GenBank/DDBJ whole genome shotgun (WGS) entry which is preliminary data.</text>
</comment>
<accession>A0ACB8IG26</accession>
<dbReference type="EMBL" id="CM039177">
    <property type="protein sequence ID" value="KAH9696056.1"/>
    <property type="molecule type" value="Genomic_DNA"/>
</dbReference>
<gene>
    <name evidence="1" type="ORF">KPL71_023022</name>
</gene>
<keyword evidence="2" id="KW-1185">Reference proteome</keyword>
<reference evidence="2" key="1">
    <citation type="journal article" date="2023" name="Hortic. Res.">
        <title>A chromosome-level phased genome enabling allele-level studies in sweet orange: a case study on citrus Huanglongbing tolerance.</title>
        <authorList>
            <person name="Wu B."/>
            <person name="Yu Q."/>
            <person name="Deng Z."/>
            <person name="Duan Y."/>
            <person name="Luo F."/>
            <person name="Gmitter F. Jr."/>
        </authorList>
    </citation>
    <scope>NUCLEOTIDE SEQUENCE [LARGE SCALE GENOMIC DNA]</scope>
    <source>
        <strain evidence="2">cv. Valencia</strain>
    </source>
</reference>
<evidence type="ECO:0000313" key="1">
    <source>
        <dbReference type="EMBL" id="KAH9696056.1"/>
    </source>
</evidence>
<sequence>MTEYKKGGKYDKGLFVGTKKSEDYQEEETEEFAEEPTFDSSGSAQSIEEHGDSGPILIVNRAFFTPKGMDACHLLLGRPWQYDRNIVHDEKRNTYSFMFNNTKIVLLPIKELTLQQDLGIGAVLSQQGKPIAYFSEKLNRAKALYNTYDVEFYAVVSNGATTNAGLYLPLPIPTQPWADISMDFVLGLPRTQSGMDSIFVVVDRFLKMAHFIACKRTTDALTVARLFFKEVYRLHGLPSSIVSDQDTRFLNHFWKTLWKLTNTRLNFSSAYHPQTDGQTEVVNRSLGNHLLKRSTGLSPFQVNYGYNPRAPIDLALVPDLVRQSNKAEDFIEQLKKIHETTQDEMQVMQPKRGFSVGEYNKLFTRKIGPLEIIEKINPNAYKLKLPSDFRIADVFNVKHLIPYKSDRDEDAVADNLNSRMNSLYREGNDAE</sequence>
<name>A0ACB8IG26_CITSI</name>
<evidence type="ECO:0000313" key="2">
    <source>
        <dbReference type="Proteomes" id="UP000829398"/>
    </source>
</evidence>
<dbReference type="Proteomes" id="UP000829398">
    <property type="component" value="Chromosome 8"/>
</dbReference>